<comment type="caution">
    <text evidence="2">The sequence shown here is derived from an EMBL/GenBank/DDBJ whole genome shotgun (WGS) entry which is preliminary data.</text>
</comment>
<accession>A0ABU2JCF0</accession>
<dbReference type="Gene3D" id="3.90.1200.10">
    <property type="match status" value="1"/>
</dbReference>
<reference evidence="3" key="1">
    <citation type="submission" date="2023-07" db="EMBL/GenBank/DDBJ databases">
        <title>30 novel species of actinomycetes from the DSMZ collection.</title>
        <authorList>
            <person name="Nouioui I."/>
        </authorList>
    </citation>
    <scope>NUCLEOTIDE SEQUENCE [LARGE SCALE GENOMIC DNA]</scope>
    <source>
        <strain evidence="3">DSM 44399</strain>
    </source>
</reference>
<gene>
    <name evidence="2" type="ORF">RM423_11070</name>
</gene>
<dbReference type="Proteomes" id="UP001183176">
    <property type="component" value="Unassembled WGS sequence"/>
</dbReference>
<dbReference type="InterPro" id="IPR011009">
    <property type="entry name" value="Kinase-like_dom_sf"/>
</dbReference>
<organism evidence="2 3">
    <name type="scientific">Jatrophihabitans lederbergiae</name>
    <dbReference type="NCBI Taxonomy" id="3075547"/>
    <lineage>
        <taxon>Bacteria</taxon>
        <taxon>Bacillati</taxon>
        <taxon>Actinomycetota</taxon>
        <taxon>Actinomycetes</taxon>
        <taxon>Jatrophihabitantales</taxon>
        <taxon>Jatrophihabitantaceae</taxon>
        <taxon>Jatrophihabitans</taxon>
    </lineage>
</organism>
<dbReference type="EMBL" id="JAVREH010000011">
    <property type="protein sequence ID" value="MDT0261938.1"/>
    <property type="molecule type" value="Genomic_DNA"/>
</dbReference>
<dbReference type="RefSeq" id="WP_311423090.1">
    <property type="nucleotide sequence ID" value="NZ_JAVREH010000011.1"/>
</dbReference>
<dbReference type="GO" id="GO:0016740">
    <property type="term" value="F:transferase activity"/>
    <property type="evidence" value="ECO:0007669"/>
    <property type="project" value="UniProtKB-KW"/>
</dbReference>
<dbReference type="InterPro" id="IPR051678">
    <property type="entry name" value="AGP_Transferase"/>
</dbReference>
<sequence>MTAIPTDVETTIRGLLERACPGVHIEAVYPLHAGYTSRQWVADTDEGRLLVKVPQRNRDPQHLRRLMASVQVAGEHGIPVVRYRRLVPHDDALGGPVLIQEFQDGDAAGDLWESLDEGQRKVLCRDLGDIVGRLHLITGPAFGDVLGGGRAAMLEEAVDAELTGLLEAADSDMLGDPAALRKVVRTAVSRLDGTANQPTLNHGDLWLPNFLVTGGRITCALDFEHATYTERFRDFGKLNEHVFDKFPEGRGAFLESYAAACALPADWEQRVDLANVLHALTMHVYFLQWNPEWAPQYAQQARDWLAQRA</sequence>
<evidence type="ECO:0000313" key="3">
    <source>
        <dbReference type="Proteomes" id="UP001183176"/>
    </source>
</evidence>
<proteinExistence type="predicted"/>
<dbReference type="InterPro" id="IPR002575">
    <property type="entry name" value="Aminoglycoside_PTrfase"/>
</dbReference>
<dbReference type="SUPFAM" id="SSF56112">
    <property type="entry name" value="Protein kinase-like (PK-like)"/>
    <property type="match status" value="1"/>
</dbReference>
<keyword evidence="3" id="KW-1185">Reference proteome</keyword>
<evidence type="ECO:0000259" key="1">
    <source>
        <dbReference type="Pfam" id="PF01636"/>
    </source>
</evidence>
<protein>
    <submittedName>
        <fullName evidence="2">Aminoglycoside phosphotransferase family protein</fullName>
        <ecNumber evidence="2">2.7.1.-</ecNumber>
    </submittedName>
</protein>
<feature type="domain" description="Aminoglycoside phosphotransferase" evidence="1">
    <location>
        <begin position="30"/>
        <end position="267"/>
    </location>
</feature>
<keyword evidence="2" id="KW-0808">Transferase</keyword>
<dbReference type="Pfam" id="PF01636">
    <property type="entry name" value="APH"/>
    <property type="match status" value="1"/>
</dbReference>
<dbReference type="EC" id="2.7.1.-" evidence="2"/>
<evidence type="ECO:0000313" key="2">
    <source>
        <dbReference type="EMBL" id="MDT0261938.1"/>
    </source>
</evidence>
<dbReference type="PANTHER" id="PTHR21310">
    <property type="entry name" value="AMINOGLYCOSIDE PHOSPHOTRANSFERASE-RELATED-RELATED"/>
    <property type="match status" value="1"/>
</dbReference>
<name>A0ABU2JCF0_9ACTN</name>